<evidence type="ECO:0000256" key="4">
    <source>
        <dbReference type="ARBA" id="ARBA00022840"/>
    </source>
</evidence>
<dbReference type="Gene3D" id="1.10.510.10">
    <property type="entry name" value="Transferase(Phosphotransferase) domain 1"/>
    <property type="match status" value="1"/>
</dbReference>
<dbReference type="PANTHER" id="PTHR43289">
    <property type="entry name" value="MITOGEN-ACTIVATED PROTEIN KINASE KINASE KINASE 20-RELATED"/>
    <property type="match status" value="1"/>
</dbReference>
<evidence type="ECO:0000256" key="3">
    <source>
        <dbReference type="ARBA" id="ARBA00022777"/>
    </source>
</evidence>
<dbReference type="PANTHER" id="PTHR43289:SF33">
    <property type="entry name" value="SERINE_THREONINE KINASE 31"/>
    <property type="match status" value="1"/>
</dbReference>
<evidence type="ECO:0000259" key="6">
    <source>
        <dbReference type="PROSITE" id="PS50011"/>
    </source>
</evidence>
<dbReference type="CDD" id="cd14014">
    <property type="entry name" value="STKc_PknB_like"/>
    <property type="match status" value="1"/>
</dbReference>
<feature type="domain" description="Protein kinase" evidence="6">
    <location>
        <begin position="6"/>
        <end position="245"/>
    </location>
</feature>
<gene>
    <name evidence="7" type="ORF">DWX70_24095</name>
</gene>
<protein>
    <submittedName>
        <fullName evidence="7">Serine/threonine protein kinase</fullName>
    </submittedName>
</protein>
<sequence length="435" mass="49559">MKIGNYNITKKIGKGGFGEVYIAEKDNVNYALKVCSKSDEESIRRFNREVRLMESVKNENVIEVLDYDFKNIPPFFVMPLCQGALSTKDYKNNVELLINDVLQICDGLEALHNHPQRIVHRDINPNNILIDNDKLKLSDLGLGKFEERDSTILTPSSIMMGTEGFAPPEFYKVGGTKNATISSDIYQLGKTIYTLYTRESPTYINIDKIPAGLFYIIRKCTNINPSERYANVSDLKAALNNHLKILKGENNPYASFDKLLTEMQGKKVTKENVYNLFNILYEFKDDSELFYTKAKAIPIDYFALLNTGDLQIFMDVYNGVVTELDNNGKLNWSDAENIALQMKKIFNSTINIDIRTNSLRITLIFAANFNRYDAMDIFNNMLKSVINDEEANSVATMLSDNIDEYENIVLQKDQATGIHPTIQAIRYNIIKKNGK</sequence>
<evidence type="ECO:0000256" key="2">
    <source>
        <dbReference type="ARBA" id="ARBA00022741"/>
    </source>
</evidence>
<evidence type="ECO:0000256" key="5">
    <source>
        <dbReference type="PROSITE-ProRule" id="PRU10141"/>
    </source>
</evidence>
<accession>A0A395VPT8</accession>
<dbReference type="EMBL" id="QRVZ01000033">
    <property type="protein sequence ID" value="RGS79560.1"/>
    <property type="molecule type" value="Genomic_DNA"/>
</dbReference>
<dbReference type="RefSeq" id="WP_118419275.1">
    <property type="nucleotide sequence ID" value="NZ_QRVZ01000033.1"/>
</dbReference>
<keyword evidence="7" id="KW-0723">Serine/threonine-protein kinase</keyword>
<dbReference type="SUPFAM" id="SSF56112">
    <property type="entry name" value="Protein kinase-like (PK-like)"/>
    <property type="match status" value="1"/>
</dbReference>
<name>A0A395VPT8_BACOV</name>
<dbReference type="Proteomes" id="UP000266492">
    <property type="component" value="Unassembled WGS sequence"/>
</dbReference>
<dbReference type="Gene3D" id="3.30.200.20">
    <property type="entry name" value="Phosphorylase Kinase, domain 1"/>
    <property type="match status" value="1"/>
</dbReference>
<dbReference type="AlphaFoldDB" id="A0A395VPT8"/>
<dbReference type="GO" id="GO:0005524">
    <property type="term" value="F:ATP binding"/>
    <property type="evidence" value="ECO:0007669"/>
    <property type="project" value="UniProtKB-UniRule"/>
</dbReference>
<keyword evidence="2 5" id="KW-0547">Nucleotide-binding</keyword>
<dbReference type="InterPro" id="IPR011009">
    <property type="entry name" value="Kinase-like_dom_sf"/>
</dbReference>
<dbReference type="PROSITE" id="PS00107">
    <property type="entry name" value="PROTEIN_KINASE_ATP"/>
    <property type="match status" value="1"/>
</dbReference>
<reference evidence="7 8" key="1">
    <citation type="submission" date="2018-08" db="EMBL/GenBank/DDBJ databases">
        <title>A genome reference for cultivated species of the human gut microbiota.</title>
        <authorList>
            <person name="Zou Y."/>
            <person name="Xue W."/>
            <person name="Luo G."/>
        </authorList>
    </citation>
    <scope>NUCLEOTIDE SEQUENCE [LARGE SCALE GENOMIC DNA]</scope>
    <source>
        <strain evidence="7 8">AF20-9LB</strain>
    </source>
</reference>
<feature type="binding site" evidence="5">
    <location>
        <position position="33"/>
    </location>
    <ligand>
        <name>ATP</name>
        <dbReference type="ChEBI" id="CHEBI:30616"/>
    </ligand>
</feature>
<dbReference type="PROSITE" id="PS50011">
    <property type="entry name" value="PROTEIN_KINASE_DOM"/>
    <property type="match status" value="1"/>
</dbReference>
<keyword evidence="3 7" id="KW-0418">Kinase</keyword>
<evidence type="ECO:0000313" key="7">
    <source>
        <dbReference type="EMBL" id="RGS79560.1"/>
    </source>
</evidence>
<dbReference type="InterPro" id="IPR000719">
    <property type="entry name" value="Prot_kinase_dom"/>
</dbReference>
<keyword evidence="1" id="KW-0808">Transferase</keyword>
<evidence type="ECO:0000313" key="8">
    <source>
        <dbReference type="Proteomes" id="UP000266492"/>
    </source>
</evidence>
<proteinExistence type="predicted"/>
<comment type="caution">
    <text evidence="7">The sequence shown here is derived from an EMBL/GenBank/DDBJ whole genome shotgun (WGS) entry which is preliminary data.</text>
</comment>
<dbReference type="Pfam" id="PF00069">
    <property type="entry name" value="Pkinase"/>
    <property type="match status" value="1"/>
</dbReference>
<keyword evidence="4 5" id="KW-0067">ATP-binding</keyword>
<dbReference type="InterPro" id="IPR017441">
    <property type="entry name" value="Protein_kinase_ATP_BS"/>
</dbReference>
<organism evidence="7 8">
    <name type="scientific">Bacteroides ovatus</name>
    <dbReference type="NCBI Taxonomy" id="28116"/>
    <lineage>
        <taxon>Bacteria</taxon>
        <taxon>Pseudomonadati</taxon>
        <taxon>Bacteroidota</taxon>
        <taxon>Bacteroidia</taxon>
        <taxon>Bacteroidales</taxon>
        <taxon>Bacteroidaceae</taxon>
        <taxon>Bacteroides</taxon>
    </lineage>
</organism>
<dbReference type="GO" id="GO:0004674">
    <property type="term" value="F:protein serine/threonine kinase activity"/>
    <property type="evidence" value="ECO:0007669"/>
    <property type="project" value="UniProtKB-KW"/>
</dbReference>
<evidence type="ECO:0000256" key="1">
    <source>
        <dbReference type="ARBA" id="ARBA00022679"/>
    </source>
</evidence>